<reference evidence="1" key="2">
    <citation type="submission" date="2025-09" db="UniProtKB">
        <authorList>
            <consortium name="Ensembl"/>
        </authorList>
    </citation>
    <scope>IDENTIFICATION</scope>
</reference>
<proteinExistence type="predicted"/>
<keyword evidence="2" id="KW-1185">Reference proteome</keyword>
<dbReference type="AlphaFoldDB" id="A0A8D0BQQ8"/>
<protein>
    <submittedName>
        <fullName evidence="1">Uncharacterized protein</fullName>
    </submittedName>
</protein>
<organism evidence="1 2">
    <name type="scientific">Salvator merianae</name>
    <name type="common">Argentine black and white tegu</name>
    <name type="synonym">Tupinambis merianae</name>
    <dbReference type="NCBI Taxonomy" id="96440"/>
    <lineage>
        <taxon>Eukaryota</taxon>
        <taxon>Metazoa</taxon>
        <taxon>Chordata</taxon>
        <taxon>Craniata</taxon>
        <taxon>Vertebrata</taxon>
        <taxon>Euteleostomi</taxon>
        <taxon>Lepidosauria</taxon>
        <taxon>Squamata</taxon>
        <taxon>Bifurcata</taxon>
        <taxon>Unidentata</taxon>
        <taxon>Episquamata</taxon>
        <taxon>Laterata</taxon>
        <taxon>Teiioidea</taxon>
        <taxon>Teiidae</taxon>
        <taxon>Salvator</taxon>
    </lineage>
</organism>
<reference evidence="1" key="1">
    <citation type="submission" date="2025-08" db="UniProtKB">
        <authorList>
            <consortium name="Ensembl"/>
        </authorList>
    </citation>
    <scope>IDENTIFICATION</scope>
</reference>
<accession>A0A8D0BQQ8</accession>
<dbReference type="Ensembl" id="ENSSMRT00000013405.1">
    <property type="protein sequence ID" value="ENSSMRP00000011501.1"/>
    <property type="gene ID" value="ENSSMRG00000009049.1"/>
</dbReference>
<dbReference type="Proteomes" id="UP000694421">
    <property type="component" value="Unplaced"/>
</dbReference>
<evidence type="ECO:0000313" key="1">
    <source>
        <dbReference type="Ensembl" id="ENSSMRP00000011501.1"/>
    </source>
</evidence>
<name>A0A8D0BQQ8_SALMN</name>
<sequence length="81" mass="9187">LTIFDQAPVNVTTIFFIGKYSAHISIVKYSLINISSFLGLSSRIPSHSPPIPLLLRRVPQPRRPHQQNLGNIQVYINSYNK</sequence>
<evidence type="ECO:0000313" key="2">
    <source>
        <dbReference type="Proteomes" id="UP000694421"/>
    </source>
</evidence>